<evidence type="ECO:0000256" key="4">
    <source>
        <dbReference type="ARBA" id="ARBA00023235"/>
    </source>
</evidence>
<dbReference type="EC" id="5.2.1.8" evidence="6"/>
<dbReference type="PANTHER" id="PTHR43811:SF19">
    <property type="entry name" value="39 KDA FK506-BINDING NUCLEAR PROTEIN"/>
    <property type="match status" value="1"/>
</dbReference>
<reference evidence="9 10" key="1">
    <citation type="submission" date="2020-08" db="EMBL/GenBank/DDBJ databases">
        <title>Sequencing the genomes of 1000 actinobacteria strains.</title>
        <authorList>
            <person name="Klenk H.-P."/>
        </authorList>
    </citation>
    <scope>NUCLEOTIDE SEQUENCE [LARGE SCALE GENOMIC DNA]</scope>
    <source>
        <strain evidence="9 10">DSM 44230</strain>
    </source>
</reference>
<comment type="similarity">
    <text evidence="2 6">Belongs to the FKBP-type PPIase family.</text>
</comment>
<dbReference type="PROSITE" id="PS51318">
    <property type="entry name" value="TAT"/>
    <property type="match status" value="1"/>
</dbReference>
<evidence type="ECO:0000256" key="6">
    <source>
        <dbReference type="RuleBase" id="RU003915"/>
    </source>
</evidence>
<feature type="domain" description="PPIase FKBP-type" evidence="8">
    <location>
        <begin position="226"/>
        <end position="286"/>
    </location>
</feature>
<dbReference type="AlphaFoldDB" id="A0A7W7CGT7"/>
<dbReference type="PROSITE" id="PS50059">
    <property type="entry name" value="FKBP_PPIASE"/>
    <property type="match status" value="2"/>
</dbReference>
<dbReference type="PANTHER" id="PTHR43811">
    <property type="entry name" value="FKBP-TYPE PEPTIDYL-PROLYL CIS-TRANS ISOMERASE FKPA"/>
    <property type="match status" value="1"/>
</dbReference>
<evidence type="ECO:0000256" key="3">
    <source>
        <dbReference type="ARBA" id="ARBA00023110"/>
    </source>
</evidence>
<evidence type="ECO:0000313" key="10">
    <source>
        <dbReference type="Proteomes" id="UP000533598"/>
    </source>
</evidence>
<keyword evidence="10" id="KW-1185">Reference proteome</keyword>
<evidence type="ECO:0000256" key="1">
    <source>
        <dbReference type="ARBA" id="ARBA00000971"/>
    </source>
</evidence>
<dbReference type="InterPro" id="IPR046357">
    <property type="entry name" value="PPIase_dom_sf"/>
</dbReference>
<dbReference type="Proteomes" id="UP000533598">
    <property type="component" value="Unassembled WGS sequence"/>
</dbReference>
<feature type="domain" description="PPIase FKBP-type" evidence="8">
    <location>
        <begin position="76"/>
        <end position="167"/>
    </location>
</feature>
<dbReference type="EMBL" id="JACHMH010000001">
    <property type="protein sequence ID" value="MBB4680951.1"/>
    <property type="molecule type" value="Genomic_DNA"/>
</dbReference>
<keyword evidence="7" id="KW-0732">Signal</keyword>
<protein>
    <recommendedName>
        <fullName evidence="6">Peptidyl-prolyl cis-trans isomerase</fullName>
        <ecNumber evidence="6">5.2.1.8</ecNumber>
    </recommendedName>
</protein>
<dbReference type="Pfam" id="PF00254">
    <property type="entry name" value="FKBP_C"/>
    <property type="match status" value="2"/>
</dbReference>
<evidence type="ECO:0000256" key="7">
    <source>
        <dbReference type="SAM" id="SignalP"/>
    </source>
</evidence>
<dbReference type="Gene3D" id="3.10.50.40">
    <property type="match status" value="2"/>
</dbReference>
<dbReference type="RefSeq" id="WP_185007125.1">
    <property type="nucleotide sequence ID" value="NZ_JACHMH010000001.1"/>
</dbReference>
<dbReference type="SUPFAM" id="SSF54534">
    <property type="entry name" value="FKBP-like"/>
    <property type="match status" value="2"/>
</dbReference>
<evidence type="ECO:0000256" key="2">
    <source>
        <dbReference type="ARBA" id="ARBA00006577"/>
    </source>
</evidence>
<sequence length="304" mass="31800">MTHTLTRRALALLLTAGTALGLGAATAVAAPGHGRPIVAGAFGHEPILEIPSAVTPTATLDIRTAIPGRGPATQRGEILFAHYFLKVWRNNKLVEHSYDGAAPFDVPLGVGKLIKGWDQGLLGVRAGSRVVLTVPPDWGYGPRGGIPEAGILKDDTLVFVVDVYGTYQPAASAVGEPGRPYDTRRLPAVERVDGRQPAITVPAVAPPRWPESRTLVEGRGSRVWPGQTAIVQHTTVVWRTGAVTDSSWGKAKPAAFTLRPGKAGDGLIAGLAGVRVGSRVLLVVPPAAGQTDTLVHVVDVLGSH</sequence>
<organism evidence="9 10">
    <name type="scientific">Crossiella cryophila</name>
    <dbReference type="NCBI Taxonomy" id="43355"/>
    <lineage>
        <taxon>Bacteria</taxon>
        <taxon>Bacillati</taxon>
        <taxon>Actinomycetota</taxon>
        <taxon>Actinomycetes</taxon>
        <taxon>Pseudonocardiales</taxon>
        <taxon>Pseudonocardiaceae</taxon>
        <taxon>Crossiella</taxon>
    </lineage>
</organism>
<feature type="chain" id="PRO_5031232171" description="Peptidyl-prolyl cis-trans isomerase" evidence="7">
    <location>
        <begin position="30"/>
        <end position="304"/>
    </location>
</feature>
<comment type="catalytic activity">
    <reaction evidence="1 5 6">
        <text>[protein]-peptidylproline (omega=180) = [protein]-peptidylproline (omega=0)</text>
        <dbReference type="Rhea" id="RHEA:16237"/>
        <dbReference type="Rhea" id="RHEA-COMP:10747"/>
        <dbReference type="Rhea" id="RHEA-COMP:10748"/>
        <dbReference type="ChEBI" id="CHEBI:83833"/>
        <dbReference type="ChEBI" id="CHEBI:83834"/>
        <dbReference type="EC" id="5.2.1.8"/>
    </reaction>
</comment>
<keyword evidence="4 5" id="KW-0413">Isomerase</keyword>
<evidence type="ECO:0000256" key="5">
    <source>
        <dbReference type="PROSITE-ProRule" id="PRU00277"/>
    </source>
</evidence>
<evidence type="ECO:0000313" key="9">
    <source>
        <dbReference type="EMBL" id="MBB4680951.1"/>
    </source>
</evidence>
<dbReference type="InterPro" id="IPR001179">
    <property type="entry name" value="PPIase_FKBP_dom"/>
</dbReference>
<accession>A0A7W7CGT7</accession>
<name>A0A7W7CGT7_9PSEU</name>
<keyword evidence="3 5" id="KW-0697">Rotamase</keyword>
<feature type="signal peptide" evidence="7">
    <location>
        <begin position="1"/>
        <end position="29"/>
    </location>
</feature>
<proteinExistence type="inferred from homology"/>
<comment type="caution">
    <text evidence="9">The sequence shown here is derived from an EMBL/GenBank/DDBJ whole genome shotgun (WGS) entry which is preliminary data.</text>
</comment>
<dbReference type="GO" id="GO:0003755">
    <property type="term" value="F:peptidyl-prolyl cis-trans isomerase activity"/>
    <property type="evidence" value="ECO:0007669"/>
    <property type="project" value="UniProtKB-UniRule"/>
</dbReference>
<evidence type="ECO:0000259" key="8">
    <source>
        <dbReference type="PROSITE" id="PS50059"/>
    </source>
</evidence>
<dbReference type="InterPro" id="IPR006311">
    <property type="entry name" value="TAT_signal"/>
</dbReference>
<gene>
    <name evidence="9" type="ORF">HNR67_007069</name>
</gene>